<dbReference type="InterPro" id="IPR015424">
    <property type="entry name" value="PyrdxlP-dep_Trfase"/>
</dbReference>
<dbReference type="EMBL" id="CP081966">
    <property type="protein sequence ID" value="QZP26255.1"/>
    <property type="molecule type" value="Genomic_DNA"/>
</dbReference>
<name>A0ABX9B2F2_9PSED</name>
<dbReference type="Gene3D" id="3.90.1150.10">
    <property type="entry name" value="Aspartate Aminotransferase, domain 1"/>
    <property type="match status" value="1"/>
</dbReference>
<keyword evidence="4" id="KW-0663">Pyridoxal phosphate</keyword>
<comment type="cofactor">
    <cofactor evidence="1">
        <name>pyridoxal 5'-phosphate</name>
        <dbReference type="ChEBI" id="CHEBI:597326"/>
    </cofactor>
</comment>
<protein>
    <recommendedName>
        <fullName evidence="5">Aromatic amino acid beta-eliminating lyase/threonine aldolase domain-containing protein</fullName>
    </recommendedName>
</protein>
<dbReference type="InterPro" id="IPR001597">
    <property type="entry name" value="ArAA_b-elim_lyase/Thr_aldolase"/>
</dbReference>
<dbReference type="PANTHER" id="PTHR32325">
    <property type="entry name" value="BETA-ELIMINATING LYASE-LIKE PROTEIN-RELATED"/>
    <property type="match status" value="1"/>
</dbReference>
<feature type="domain" description="Aromatic amino acid beta-eliminating lyase/threonine aldolase" evidence="5">
    <location>
        <begin position="60"/>
        <end position="265"/>
    </location>
</feature>
<comment type="subunit">
    <text evidence="3">Homotetramer.</text>
</comment>
<dbReference type="RefSeq" id="WP_028690302.1">
    <property type="nucleotide sequence ID" value="NZ_CP081966.1"/>
</dbReference>
<dbReference type="Proteomes" id="UP000825591">
    <property type="component" value="Chromosome"/>
</dbReference>
<dbReference type="Pfam" id="PF01212">
    <property type="entry name" value="Beta_elim_lyase"/>
    <property type="match status" value="1"/>
</dbReference>
<evidence type="ECO:0000256" key="4">
    <source>
        <dbReference type="ARBA" id="ARBA00022898"/>
    </source>
</evidence>
<reference evidence="6 7" key="1">
    <citation type="submission" date="2021-08" db="EMBL/GenBank/DDBJ databases">
        <title>Bactericidal Effect of Pseudomonas oryziphila sp. nov., a novel Pseudomonas Species Against Xanthomonas oryzae Reduces Disease Severity of Bacterial Leaf Streak of Rice.</title>
        <authorList>
            <person name="Yang R."/>
            <person name="Li S."/>
            <person name="Li Y."/>
            <person name="Yan Y."/>
            <person name="Fang Y."/>
            <person name="Zou L."/>
            <person name="Chen G."/>
        </authorList>
    </citation>
    <scope>NUCLEOTIDE SEQUENCE [LARGE SCALE GENOMIC DNA]</scope>
    <source>
        <strain evidence="6 7">DSM 17497</strain>
    </source>
</reference>
<dbReference type="SUPFAM" id="SSF53383">
    <property type="entry name" value="PLP-dependent transferases"/>
    <property type="match status" value="1"/>
</dbReference>
<dbReference type="PANTHER" id="PTHR32325:SF4">
    <property type="entry name" value="TRYPTOPHANASE"/>
    <property type="match status" value="1"/>
</dbReference>
<dbReference type="InterPro" id="IPR015421">
    <property type="entry name" value="PyrdxlP-dep_Trfase_major"/>
</dbReference>
<accession>A0ABX9B2F2</accession>
<comment type="similarity">
    <text evidence="2">Belongs to the beta-eliminating lyase family.</text>
</comment>
<gene>
    <name evidence="6" type="ORF">K5H97_26290</name>
</gene>
<dbReference type="Gene3D" id="3.40.640.10">
    <property type="entry name" value="Type I PLP-dependent aspartate aminotransferase-like (Major domain)"/>
    <property type="match status" value="1"/>
</dbReference>
<proteinExistence type="inferred from homology"/>
<keyword evidence="7" id="KW-1185">Reference proteome</keyword>
<evidence type="ECO:0000256" key="3">
    <source>
        <dbReference type="ARBA" id="ARBA00011881"/>
    </source>
</evidence>
<dbReference type="InterPro" id="IPR015422">
    <property type="entry name" value="PyrdxlP-dep_Trfase_small"/>
</dbReference>
<evidence type="ECO:0000256" key="1">
    <source>
        <dbReference type="ARBA" id="ARBA00001933"/>
    </source>
</evidence>
<evidence type="ECO:0000313" key="7">
    <source>
        <dbReference type="Proteomes" id="UP000825591"/>
    </source>
</evidence>
<evidence type="ECO:0000256" key="2">
    <source>
        <dbReference type="ARBA" id="ARBA00009721"/>
    </source>
</evidence>
<evidence type="ECO:0000313" key="6">
    <source>
        <dbReference type="EMBL" id="QZP26255.1"/>
    </source>
</evidence>
<organism evidence="6 7">
    <name type="scientific">Pseudomonas mosselii</name>
    <dbReference type="NCBI Taxonomy" id="78327"/>
    <lineage>
        <taxon>Bacteria</taxon>
        <taxon>Pseudomonadati</taxon>
        <taxon>Pseudomonadota</taxon>
        <taxon>Gammaproteobacteria</taxon>
        <taxon>Pseudomonadales</taxon>
        <taxon>Pseudomonadaceae</taxon>
        <taxon>Pseudomonas</taxon>
    </lineage>
</organism>
<sequence>MRLLADTVEARARVLAQHGFNLDLIPSRLVLDDYQTDSLMHGDCTGFPLVQQDGDGELDERLAAAFQALFGISQVLSVAQGRLAEALLVNALITSGECVLGSAPFPTLQAHLQLRGATYVTVSTTDANGDFRADLDCVALEQAIKRVGRHRIPFLLVEACTNANGGAPVSVDNLRAVKAVAGRYGIPLMLDATRVFSNACLIREHASEWRGHDELGIVQALCALVDGVLLSATKEMPTTIGGFLALRDRSLFERCRDQALIFGTGLDLLGKRRLLTAMHEPNGLVKQVRSRIDQVRRFHARLQLGGESRVGAHGVFLVGGAPMTPMHARAFLNHLYVGYGVRGALNPGGSAGHGDALVRFALGVPGKDERVLETAAICIREALREADQHIALEEVHRPAGLAGGMLATYRKARSVQP</sequence>
<evidence type="ECO:0000259" key="5">
    <source>
        <dbReference type="Pfam" id="PF01212"/>
    </source>
</evidence>